<protein>
    <submittedName>
        <fullName evidence="1">Uncharacterized protein</fullName>
    </submittedName>
</protein>
<reference evidence="1 2" key="1">
    <citation type="submission" date="2019-03" db="EMBL/GenBank/DDBJ databases">
        <title>Whole genome sequence of Arthrobacter sp JH1-1.</title>
        <authorList>
            <person name="Trinh H.N."/>
        </authorList>
    </citation>
    <scope>NUCLEOTIDE SEQUENCE [LARGE SCALE GENOMIC DNA]</scope>
    <source>
        <strain evidence="1 2">JH1-1</strain>
    </source>
</reference>
<proteinExistence type="predicted"/>
<keyword evidence="2" id="KW-1185">Reference proteome</keyword>
<organism evidence="1 2">
    <name type="scientific">Arthrobacter terricola</name>
    <dbReference type="NCBI Taxonomy" id="2547396"/>
    <lineage>
        <taxon>Bacteria</taxon>
        <taxon>Bacillati</taxon>
        <taxon>Actinomycetota</taxon>
        <taxon>Actinomycetes</taxon>
        <taxon>Micrococcales</taxon>
        <taxon>Micrococcaceae</taxon>
        <taxon>Arthrobacter</taxon>
    </lineage>
</organism>
<dbReference type="EMBL" id="SMRU01000012">
    <property type="protein sequence ID" value="TDF95623.1"/>
    <property type="molecule type" value="Genomic_DNA"/>
</dbReference>
<accession>A0A4R5KJE9</accession>
<comment type="caution">
    <text evidence="1">The sequence shown here is derived from an EMBL/GenBank/DDBJ whole genome shotgun (WGS) entry which is preliminary data.</text>
</comment>
<evidence type="ECO:0000313" key="2">
    <source>
        <dbReference type="Proteomes" id="UP000295511"/>
    </source>
</evidence>
<dbReference type="AlphaFoldDB" id="A0A4R5KJE9"/>
<name>A0A4R5KJE9_9MICC</name>
<dbReference type="Proteomes" id="UP000295511">
    <property type="component" value="Unassembled WGS sequence"/>
</dbReference>
<gene>
    <name evidence="1" type="ORF">E1809_11390</name>
</gene>
<dbReference type="RefSeq" id="WP_133204354.1">
    <property type="nucleotide sequence ID" value="NZ_SMRU01000012.1"/>
</dbReference>
<sequence length="79" mass="8957">MTELIYQLPRKNEDGPELFPKRAVLEGLSPQVLDDFIEDCFNKKRELDELIELAIDVKEGYSSPTCHAGMRPPVHSKSA</sequence>
<evidence type="ECO:0000313" key="1">
    <source>
        <dbReference type="EMBL" id="TDF95623.1"/>
    </source>
</evidence>